<reference evidence="3 4" key="1">
    <citation type="submission" date="2023-11" db="EMBL/GenBank/DDBJ databases">
        <title>Actinomadura monticuli sp. nov., isolated from volcanic ash.</title>
        <authorList>
            <person name="Lee S.D."/>
            <person name="Yang H."/>
            <person name="Kim I.S."/>
        </authorList>
    </citation>
    <scope>NUCLEOTIDE SEQUENCE [LARGE SCALE GENOMIC DNA]</scope>
    <source>
        <strain evidence="3 4">DLS-62</strain>
    </source>
</reference>
<dbReference type="EMBL" id="JAXCEI010000024">
    <property type="protein sequence ID" value="MFA1544096.1"/>
    <property type="molecule type" value="Genomic_DNA"/>
</dbReference>
<accession>A0ABV4QN17</accession>
<feature type="region of interest" description="Disordered" evidence="1">
    <location>
        <begin position="50"/>
        <end position="122"/>
    </location>
</feature>
<dbReference type="Proteomes" id="UP001569963">
    <property type="component" value="Unassembled WGS sequence"/>
</dbReference>
<feature type="compositionally biased region" description="Polar residues" evidence="1">
    <location>
        <begin position="78"/>
        <end position="88"/>
    </location>
</feature>
<evidence type="ECO:0000313" key="3">
    <source>
        <dbReference type="EMBL" id="MFA1544096.1"/>
    </source>
</evidence>
<keyword evidence="2" id="KW-0472">Membrane</keyword>
<comment type="caution">
    <text evidence="3">The sequence shown here is derived from an EMBL/GenBank/DDBJ whole genome shotgun (WGS) entry which is preliminary data.</text>
</comment>
<evidence type="ECO:0000256" key="2">
    <source>
        <dbReference type="SAM" id="Phobius"/>
    </source>
</evidence>
<keyword evidence="2" id="KW-0812">Transmembrane</keyword>
<evidence type="ECO:0000313" key="4">
    <source>
        <dbReference type="Proteomes" id="UP001569963"/>
    </source>
</evidence>
<feature type="transmembrane region" description="Helical" evidence="2">
    <location>
        <begin position="22"/>
        <end position="44"/>
    </location>
</feature>
<feature type="compositionally biased region" description="Gly residues" evidence="1">
    <location>
        <begin position="92"/>
        <end position="109"/>
    </location>
</feature>
<name>A0ABV4QN17_9ACTN</name>
<keyword evidence="4" id="KW-1185">Reference proteome</keyword>
<sequence>MKSRRPVRRGGRGRRARLWGRIAGYGCTLLLVAAAVIVLLMPVMDDGRKGATGAQGQAGPAASLPGQPGVPGSGLPATPTNPAPQQNDGGRPYPGGQNGGTSGGQGGGPGIPPQNSGGGAVGQCPDGTALYRATVTGVDVLVTVSATGLIRAELVLRGRSPQSQQASAGAGRPHTFHFTGVAPSLVERVKVTTVSVGGGMQSCYARAV</sequence>
<organism evidence="3 4">
    <name type="scientific">Actinomadura monticuli</name>
    <dbReference type="NCBI Taxonomy" id="3097367"/>
    <lineage>
        <taxon>Bacteria</taxon>
        <taxon>Bacillati</taxon>
        <taxon>Actinomycetota</taxon>
        <taxon>Actinomycetes</taxon>
        <taxon>Streptosporangiales</taxon>
        <taxon>Thermomonosporaceae</taxon>
        <taxon>Actinomadura</taxon>
    </lineage>
</organism>
<evidence type="ECO:0000256" key="1">
    <source>
        <dbReference type="SAM" id="MobiDB-lite"/>
    </source>
</evidence>
<keyword evidence="2" id="KW-1133">Transmembrane helix</keyword>
<protein>
    <submittedName>
        <fullName evidence="3">Uncharacterized protein</fullName>
    </submittedName>
</protein>
<gene>
    <name evidence="3" type="ORF">SM611_34635</name>
</gene>
<proteinExistence type="predicted"/>
<dbReference type="RefSeq" id="WP_371954582.1">
    <property type="nucleotide sequence ID" value="NZ_JAXCEI010000024.1"/>
</dbReference>
<feature type="compositionally biased region" description="Low complexity" evidence="1">
    <location>
        <begin position="51"/>
        <end position="67"/>
    </location>
</feature>